<evidence type="ECO:0000313" key="3">
    <source>
        <dbReference type="Proteomes" id="UP000010729"/>
    </source>
</evidence>
<evidence type="ECO:0000259" key="1">
    <source>
        <dbReference type="Pfam" id="PF04213"/>
    </source>
</evidence>
<dbReference type="InterPro" id="IPR007331">
    <property type="entry name" value="Htaa"/>
</dbReference>
<accession>N1UYW7</accession>
<sequence>MNEPAANLHADADRPALPPPGLTWGIKRSFVRYLSSLPDAQVSATDGAEIIEGSLFHFTPDGGSFDPATRTGTLRFRGDVRLSGHYGMMFVQLLDPWIEFTADGAALTIGEPGDDNRYALVTLQAAPDSPVDADGSLLWEGVQTALTTEGSQTFNDQYPAGQPMDPIFIRIPGA</sequence>
<keyword evidence="3" id="KW-1185">Reference proteome</keyword>
<name>N1UYW7_9MICC</name>
<protein>
    <recommendedName>
        <fullName evidence="1">Htaa domain-containing protein</fullName>
    </recommendedName>
</protein>
<gene>
    <name evidence="2" type="ORF">D477_017349</name>
</gene>
<evidence type="ECO:0000313" key="2">
    <source>
        <dbReference type="EMBL" id="EMY32979.1"/>
    </source>
</evidence>
<dbReference type="Pfam" id="PF04213">
    <property type="entry name" value="HtaA"/>
    <property type="match status" value="1"/>
</dbReference>
<organism evidence="2 3">
    <name type="scientific">Arthrobacter crystallopoietes BAB-32</name>
    <dbReference type="NCBI Taxonomy" id="1246476"/>
    <lineage>
        <taxon>Bacteria</taxon>
        <taxon>Bacillati</taxon>
        <taxon>Actinomycetota</taxon>
        <taxon>Actinomycetes</taxon>
        <taxon>Micrococcales</taxon>
        <taxon>Micrococcaceae</taxon>
        <taxon>Crystallibacter</taxon>
    </lineage>
</organism>
<comment type="caution">
    <text evidence="2">The sequence shown here is derived from an EMBL/GenBank/DDBJ whole genome shotgun (WGS) entry which is preliminary data.</text>
</comment>
<reference evidence="2 3" key="1">
    <citation type="journal article" date="2013" name="Genome Announc.">
        <title>Draft Genome Sequence of Arthrobacter crystallopoietes Strain BAB-32, Revealing Genes for Bioremediation.</title>
        <authorList>
            <person name="Joshi M.N."/>
            <person name="Pandit A.S."/>
            <person name="Sharma A."/>
            <person name="Pandya R.V."/>
            <person name="Desai S.M."/>
            <person name="Saxena A.K."/>
            <person name="Bagatharia S.B."/>
        </authorList>
    </citation>
    <scope>NUCLEOTIDE SEQUENCE [LARGE SCALE GENOMIC DNA]</scope>
    <source>
        <strain evidence="2 3">BAB-32</strain>
    </source>
</reference>
<feature type="domain" description="Htaa" evidence="1">
    <location>
        <begin position="22"/>
        <end position="167"/>
    </location>
</feature>
<dbReference type="AlphaFoldDB" id="N1UYW7"/>
<dbReference type="OrthoDB" id="7210788at2"/>
<dbReference type="RefSeq" id="WP_005272325.1">
    <property type="nucleotide sequence ID" value="NZ_ANPE02000213.1"/>
</dbReference>
<dbReference type="EMBL" id="ANPE02000213">
    <property type="protein sequence ID" value="EMY32979.1"/>
    <property type="molecule type" value="Genomic_DNA"/>
</dbReference>
<dbReference type="Proteomes" id="UP000010729">
    <property type="component" value="Unassembled WGS sequence"/>
</dbReference>
<proteinExistence type="predicted"/>